<evidence type="ECO:0000256" key="1">
    <source>
        <dbReference type="SAM" id="Coils"/>
    </source>
</evidence>
<dbReference type="InterPro" id="IPR057251">
    <property type="entry name" value="FP_C"/>
</dbReference>
<organism evidence="3 4">
    <name type="scientific">Trichoplusia ni</name>
    <name type="common">Cabbage looper</name>
    <dbReference type="NCBI Taxonomy" id="7111"/>
    <lineage>
        <taxon>Eukaryota</taxon>
        <taxon>Metazoa</taxon>
        <taxon>Ecdysozoa</taxon>
        <taxon>Arthropoda</taxon>
        <taxon>Hexapoda</taxon>
        <taxon>Insecta</taxon>
        <taxon>Pterygota</taxon>
        <taxon>Neoptera</taxon>
        <taxon>Endopterygota</taxon>
        <taxon>Lepidoptera</taxon>
        <taxon>Glossata</taxon>
        <taxon>Ditrysia</taxon>
        <taxon>Noctuoidea</taxon>
        <taxon>Noctuidae</taxon>
        <taxon>Plusiinae</taxon>
        <taxon>Trichoplusia</taxon>
    </lineage>
</organism>
<sequence length="315" mass="35418">METCAVCNDQFNDGVQCTSCKKHLDFSCASISEIGWRKLGADRRAQWKCPACRASSPACRASSPALLSPQPTASLDTVLTELREMKQQLHDLPTLIHDIKSIKDELSELKKSCDFASGRLDDFDSRIGSLEAKASELGKLQDKVSSLQAEIASTKLELSGHDQRSRLNNVEIKGVPVKKDENLFLVLESISRKIMYSCDKTLINYISRVPIQNSKDKLIIVSFLNRYVKEDFVAAARAVKDLSTTDLGFPGAPQRIYVNDHLSVESKKLLNKTKYTAKEKGYEFVWVKHGKIHVRKNINCKPFIVRKETDLNKII</sequence>
<dbReference type="SUPFAM" id="SSF161270">
    <property type="entry name" value="PspA lactotransferrin-binding region"/>
    <property type="match status" value="1"/>
</dbReference>
<reference evidence="4" key="1">
    <citation type="submission" date="2025-08" db="UniProtKB">
        <authorList>
            <consortium name="RefSeq"/>
        </authorList>
    </citation>
    <scope>IDENTIFICATION</scope>
</reference>
<evidence type="ECO:0000313" key="4">
    <source>
        <dbReference type="RefSeq" id="XP_026745493.1"/>
    </source>
</evidence>
<keyword evidence="3" id="KW-1185">Reference proteome</keyword>
<dbReference type="SUPFAM" id="SSF57903">
    <property type="entry name" value="FYVE/PHD zinc finger"/>
    <property type="match status" value="1"/>
</dbReference>
<dbReference type="KEGG" id="tnl:113506854"/>
<protein>
    <submittedName>
        <fullName evidence="4">Uncharacterized protein LOC113506854</fullName>
    </submittedName>
</protein>
<dbReference type="InParanoid" id="A0A7E5WXC2"/>
<dbReference type="Pfam" id="PF25298">
    <property type="entry name" value="Baculo_FP_2nd"/>
    <property type="match status" value="1"/>
</dbReference>
<gene>
    <name evidence="4" type="primary">LOC113506854</name>
</gene>
<dbReference type="Gene3D" id="1.10.287.1490">
    <property type="match status" value="1"/>
</dbReference>
<accession>A0A7E5WXC2</accession>
<evidence type="ECO:0000313" key="3">
    <source>
        <dbReference type="Proteomes" id="UP000322000"/>
    </source>
</evidence>
<dbReference type="RefSeq" id="XP_026745493.1">
    <property type="nucleotide sequence ID" value="XM_026889692.1"/>
</dbReference>
<feature type="domain" description="FP protein C-terminal" evidence="2">
    <location>
        <begin position="265"/>
        <end position="314"/>
    </location>
</feature>
<dbReference type="AlphaFoldDB" id="A0A7E5WXC2"/>
<dbReference type="GeneID" id="113506854"/>
<dbReference type="InterPro" id="IPR011011">
    <property type="entry name" value="Znf_FYVE_PHD"/>
</dbReference>
<keyword evidence="1" id="KW-0175">Coiled coil</keyword>
<dbReference type="Proteomes" id="UP000322000">
    <property type="component" value="Chromosome 28"/>
</dbReference>
<evidence type="ECO:0000259" key="2">
    <source>
        <dbReference type="Pfam" id="PF25298"/>
    </source>
</evidence>
<name>A0A7E5WXC2_TRINI</name>
<dbReference type="OrthoDB" id="5989141at2759"/>
<feature type="coiled-coil region" evidence="1">
    <location>
        <begin position="130"/>
        <end position="157"/>
    </location>
</feature>
<proteinExistence type="predicted"/>